<dbReference type="GO" id="GO:0009338">
    <property type="term" value="C:exodeoxyribonuclease V complex"/>
    <property type="evidence" value="ECO:0007669"/>
    <property type="project" value="TreeGrafter"/>
</dbReference>
<dbReference type="EMBL" id="JABCUR010000003">
    <property type="protein sequence ID" value="NMW64769.1"/>
    <property type="molecule type" value="Genomic_DNA"/>
</dbReference>
<dbReference type="PANTHER" id="PTHR43788:SF6">
    <property type="entry name" value="DNA HELICASE B"/>
    <property type="match status" value="1"/>
</dbReference>
<dbReference type="PANTHER" id="PTHR43788">
    <property type="entry name" value="DNA2/NAM7 HELICASE FAMILY MEMBER"/>
    <property type="match status" value="1"/>
</dbReference>
<dbReference type="InterPro" id="IPR050534">
    <property type="entry name" value="Coronavir_polyprotein_1ab"/>
</dbReference>
<sequence>MMSVIALHATGKEGAAGIVNYLMDSVCDDEARGKGMSGATAYYAEGGTPAGRWLGSGLAGLGQPGNSLEAGDKVEATQLLDLIGDMRDPLTGEQLGRKPQKVINVATQKLDPTWDEGMKRQWAAQQVAKANAKKSRAVHGFDLTFAPCKDVSVMWALGDDTIRKTIEECHQAAIGQTLSLLEDKALYTRRGKGGIEQIKTKGMIAAGFDHWDTREGDPHLHTHVVVVNRVQGVDGKWRTIDSRHSLMPAVVALSEVYDSALMDYLSEKLGIGWAEVSTTVSGKTMWGINGLNRAVVKEFSTRRSQILRERGEEATRSDDEKAWGKTRRDKRHHQLRELLQAWRGRAVKVLGGMPLFTPGTASNPGEVNIDEIAAQVVENLQAERATWGAWNMHAEAHRLLRKYRYQPEARQTIVDRVVDAATTLTIQISGEDGRTVTEAFRREDGTSRFSVATANRYTTRRILDAERLLLEGNDNPRGPALQYAQANQTLETWVSEDGFKLDSEQTGAAFEVVTSGRAVDLLVGPAGAGKTTTLSAVVAAWQAAGGKVTGYAPSAAAAKVLAEATGQAATIASWTVKPQDFTAGQLVIVDEAAMAATLDLAALGAAAQKAGAKLLLVGDHHQLSAVEAGGAFSMLVHHMTHTTYDTQSGRVITQSTPPTLEGVRRFRQAWEAQASLLLREGDKNAVKEYLLNDRIKGGGDTEQVAWRVLEAWWADYTAGKTSLMLAHDNTSVNTLNMLARTRMIQAGIVDTTREVTLRQEQTAGVGDTIVTRLNDKNLGVINGQVFTVSRIGDDGSIDARDQQGFTHHLPRQYVAENVELGYAGTVHRAQGRTVDTVHTMVTDQMTRQQLYVAMTRGRANNTAWCVTQTPNVDGDPTDELSPLDVFAAVATSSGGEKSATEIIELTQAETQNKTYQALLDEYETMCATERAKYWARTIAPNQASPEDIEKLAQMLTDPAWVRRTAAMDQALQDGWEAAQLAPAPGAETQQEWIKRLDSLPKGPRLAALPQGITAQDAQVLQTRRGELLTRLTQARITATQEAWWANTGGYAPISRHPAWQQAMTEIVEWRLRANYHNPNQALPAQASTPGFLQAKQALAEATRLHEMTGGGQPTTLPTTSPTSGIGM</sequence>
<dbReference type="RefSeq" id="WP_169756901.1">
    <property type="nucleotide sequence ID" value="NZ_JABCUO010000003.1"/>
</dbReference>
<evidence type="ECO:0000259" key="4">
    <source>
        <dbReference type="Pfam" id="PF08751"/>
    </source>
</evidence>
<dbReference type="Pfam" id="PF08751">
    <property type="entry name" value="TrwC"/>
    <property type="match status" value="1"/>
</dbReference>
<evidence type="ECO:0000313" key="9">
    <source>
        <dbReference type="Proteomes" id="UP000582487"/>
    </source>
</evidence>
<dbReference type="Gene3D" id="3.40.50.300">
    <property type="entry name" value="P-loop containing nucleotide triphosphate hydrolases"/>
    <property type="match status" value="2"/>
</dbReference>
<organism evidence="6 8">
    <name type="scientific">Mobiluncus mulieris</name>
    <dbReference type="NCBI Taxonomy" id="2052"/>
    <lineage>
        <taxon>Bacteria</taxon>
        <taxon>Bacillati</taxon>
        <taxon>Actinomycetota</taxon>
        <taxon>Actinomycetes</taxon>
        <taxon>Actinomycetales</taxon>
        <taxon>Actinomycetaceae</taxon>
        <taxon>Mobiluncus</taxon>
    </lineage>
</organism>
<feature type="domain" description="UvrD-like helicase C-terminal" evidence="5">
    <location>
        <begin position="821"/>
        <end position="858"/>
    </location>
</feature>
<name>A0A7Y0U0M0_9ACTO</name>
<feature type="compositionally biased region" description="Basic and acidic residues" evidence="3">
    <location>
        <begin position="308"/>
        <end position="323"/>
    </location>
</feature>
<protein>
    <submittedName>
        <fullName evidence="6">Relaxase domain-containing protein</fullName>
    </submittedName>
</protein>
<accession>A0A7Y0U0M0</accession>
<dbReference type="EMBL" id="JABCUV010000007">
    <property type="protein sequence ID" value="NMW93458.1"/>
    <property type="molecule type" value="Genomic_DNA"/>
</dbReference>
<dbReference type="Proteomes" id="UP000582487">
    <property type="component" value="Unassembled WGS sequence"/>
</dbReference>
<dbReference type="GO" id="GO:0017116">
    <property type="term" value="F:single-stranded DNA helicase activity"/>
    <property type="evidence" value="ECO:0007669"/>
    <property type="project" value="TreeGrafter"/>
</dbReference>
<evidence type="ECO:0000256" key="2">
    <source>
        <dbReference type="ARBA" id="ARBA00022840"/>
    </source>
</evidence>
<evidence type="ECO:0000313" key="7">
    <source>
        <dbReference type="EMBL" id="NMW93458.1"/>
    </source>
</evidence>
<dbReference type="InterPro" id="IPR014862">
    <property type="entry name" value="TrwC"/>
</dbReference>
<keyword evidence="2" id="KW-0067">ATP-binding</keyword>
<evidence type="ECO:0000256" key="3">
    <source>
        <dbReference type="SAM" id="MobiDB-lite"/>
    </source>
</evidence>
<evidence type="ECO:0000313" key="6">
    <source>
        <dbReference type="EMBL" id="NMW64769.1"/>
    </source>
</evidence>
<dbReference type="AlphaFoldDB" id="A0A7Y0U0M0"/>
<dbReference type="SUPFAM" id="SSF55464">
    <property type="entry name" value="Origin of replication-binding domain, RBD-like"/>
    <property type="match status" value="1"/>
</dbReference>
<dbReference type="InterPro" id="IPR027785">
    <property type="entry name" value="UvrD-like_helicase_C"/>
</dbReference>
<dbReference type="GO" id="GO:0006310">
    <property type="term" value="P:DNA recombination"/>
    <property type="evidence" value="ECO:0007669"/>
    <property type="project" value="TreeGrafter"/>
</dbReference>
<dbReference type="NCBIfam" id="NF041492">
    <property type="entry name" value="MobF"/>
    <property type="match status" value="1"/>
</dbReference>
<dbReference type="InterPro" id="IPR027417">
    <property type="entry name" value="P-loop_NTPase"/>
</dbReference>
<feature type="domain" description="TrwC relaxase" evidence="4">
    <location>
        <begin position="20"/>
        <end position="348"/>
    </location>
</feature>
<proteinExistence type="predicted"/>
<evidence type="ECO:0000256" key="1">
    <source>
        <dbReference type="ARBA" id="ARBA00022741"/>
    </source>
</evidence>
<evidence type="ECO:0000259" key="5">
    <source>
        <dbReference type="Pfam" id="PF13538"/>
    </source>
</evidence>
<dbReference type="Gene3D" id="2.30.30.940">
    <property type="match status" value="1"/>
</dbReference>
<keyword evidence="1" id="KW-0547">Nucleotide-binding</keyword>
<feature type="compositionally biased region" description="Low complexity" evidence="3">
    <location>
        <begin position="1113"/>
        <end position="1127"/>
    </location>
</feature>
<evidence type="ECO:0000313" key="8">
    <source>
        <dbReference type="Proteomes" id="UP000578252"/>
    </source>
</evidence>
<dbReference type="GO" id="GO:0005524">
    <property type="term" value="F:ATP binding"/>
    <property type="evidence" value="ECO:0007669"/>
    <property type="project" value="UniProtKB-KW"/>
</dbReference>
<feature type="region of interest" description="Disordered" evidence="3">
    <location>
        <begin position="1107"/>
        <end position="1127"/>
    </location>
</feature>
<gene>
    <name evidence="7" type="ORF">HHJ74_07090</name>
    <name evidence="6" type="ORF">HHJ78_04310</name>
</gene>
<dbReference type="Proteomes" id="UP000578252">
    <property type="component" value="Unassembled WGS sequence"/>
</dbReference>
<dbReference type="Pfam" id="PF13538">
    <property type="entry name" value="UvrD_C_2"/>
    <property type="match status" value="1"/>
</dbReference>
<reference evidence="8 9" key="1">
    <citation type="submission" date="2020-04" db="EMBL/GenBank/DDBJ databases">
        <title>Antimicrobial susceptibility and clonality of vaginal-derived multi-drug resistant Mobiluncus isolates in China.</title>
        <authorList>
            <person name="Zhang X."/>
        </authorList>
    </citation>
    <scope>NUCLEOTIDE SEQUENCE [LARGE SCALE GENOMIC DNA]</scope>
    <source>
        <strain evidence="6 8">13</strain>
        <strain evidence="7 9">7</strain>
    </source>
</reference>
<comment type="caution">
    <text evidence="6">The sequence shown here is derived from an EMBL/GenBank/DDBJ whole genome shotgun (WGS) entry which is preliminary data.</text>
</comment>
<dbReference type="Pfam" id="PF13604">
    <property type="entry name" value="AAA_30"/>
    <property type="match status" value="1"/>
</dbReference>
<dbReference type="CDD" id="cd18809">
    <property type="entry name" value="SF1_C_RecD"/>
    <property type="match status" value="1"/>
</dbReference>
<feature type="region of interest" description="Disordered" evidence="3">
    <location>
        <begin position="308"/>
        <end position="329"/>
    </location>
</feature>
<dbReference type="SUPFAM" id="SSF52540">
    <property type="entry name" value="P-loop containing nucleoside triphosphate hydrolases"/>
    <property type="match status" value="2"/>
</dbReference>